<comment type="similarity">
    <text evidence="2 8">Belongs to the GSP F family.</text>
</comment>
<dbReference type="InterPro" id="IPR001992">
    <property type="entry name" value="T2SS_GspF/T4SS_PilC_CS"/>
</dbReference>
<evidence type="ECO:0000256" key="7">
    <source>
        <dbReference type="ARBA" id="ARBA00023136"/>
    </source>
</evidence>
<reference evidence="11 12" key="1">
    <citation type="journal article" date="2016" name="Nat. Commun.">
        <title>Thousands of microbial genomes shed light on interconnected biogeochemical processes in an aquifer system.</title>
        <authorList>
            <person name="Anantharaman K."/>
            <person name="Brown C.T."/>
            <person name="Hug L.A."/>
            <person name="Sharon I."/>
            <person name="Castelle C.J."/>
            <person name="Probst A.J."/>
            <person name="Thomas B.C."/>
            <person name="Singh A."/>
            <person name="Wilkins M.J."/>
            <person name="Karaoz U."/>
            <person name="Brodie E.L."/>
            <person name="Williams K.H."/>
            <person name="Hubbard S.S."/>
            <person name="Banfield J.F."/>
        </authorList>
    </citation>
    <scope>NUCLEOTIDE SEQUENCE [LARGE SCALE GENOMIC DNA]</scope>
</reference>
<dbReference type="InterPro" id="IPR042094">
    <property type="entry name" value="T2SS_GspF_sf"/>
</dbReference>
<evidence type="ECO:0000256" key="2">
    <source>
        <dbReference type="ARBA" id="ARBA00005745"/>
    </source>
</evidence>
<organism evidence="11 12">
    <name type="scientific">candidate division WOR-1 bacterium RIFCSPHIGHO2_01_FULL_53_15</name>
    <dbReference type="NCBI Taxonomy" id="1802564"/>
    <lineage>
        <taxon>Bacteria</taxon>
        <taxon>Bacillati</taxon>
        <taxon>Saganbacteria</taxon>
    </lineage>
</organism>
<keyword evidence="6 9" id="KW-1133">Transmembrane helix</keyword>
<keyword evidence="7 9" id="KW-0472">Membrane</keyword>
<evidence type="ECO:0000256" key="3">
    <source>
        <dbReference type="ARBA" id="ARBA00022448"/>
    </source>
</evidence>
<evidence type="ECO:0000259" key="10">
    <source>
        <dbReference type="Pfam" id="PF00482"/>
    </source>
</evidence>
<gene>
    <name evidence="11" type="ORF">A2625_06060</name>
</gene>
<evidence type="ECO:0000256" key="4">
    <source>
        <dbReference type="ARBA" id="ARBA00022475"/>
    </source>
</evidence>
<dbReference type="InterPro" id="IPR003004">
    <property type="entry name" value="GspF/PilC"/>
</dbReference>
<dbReference type="PANTHER" id="PTHR30012:SF0">
    <property type="entry name" value="TYPE II SECRETION SYSTEM PROTEIN F-RELATED"/>
    <property type="match status" value="1"/>
</dbReference>
<evidence type="ECO:0000256" key="6">
    <source>
        <dbReference type="ARBA" id="ARBA00022989"/>
    </source>
</evidence>
<evidence type="ECO:0000313" key="11">
    <source>
        <dbReference type="EMBL" id="OGB89676.1"/>
    </source>
</evidence>
<dbReference type="AlphaFoldDB" id="A0A1F4Q1G2"/>
<protein>
    <recommendedName>
        <fullName evidence="10">Type II secretion system protein GspF domain-containing protein</fullName>
    </recommendedName>
</protein>
<dbReference type="Pfam" id="PF00482">
    <property type="entry name" value="T2SSF"/>
    <property type="match status" value="2"/>
</dbReference>
<feature type="transmembrane region" description="Helical" evidence="9">
    <location>
        <begin position="128"/>
        <end position="154"/>
    </location>
</feature>
<comment type="caution">
    <text evidence="11">The sequence shown here is derived from an EMBL/GenBank/DDBJ whole genome shotgun (WGS) entry which is preliminary data.</text>
</comment>
<feature type="transmembrane region" description="Helical" evidence="9">
    <location>
        <begin position="85"/>
        <end position="108"/>
    </location>
</feature>
<keyword evidence="4" id="KW-1003">Cell membrane</keyword>
<feature type="domain" description="Type II secretion system protein GspF" evidence="10">
    <location>
        <begin position="1"/>
        <end position="109"/>
    </location>
</feature>
<evidence type="ECO:0000256" key="8">
    <source>
        <dbReference type="RuleBase" id="RU003923"/>
    </source>
</evidence>
<dbReference type="Gene3D" id="1.20.81.30">
    <property type="entry name" value="Type II secretion system (T2SS), domain F"/>
    <property type="match status" value="2"/>
</dbReference>
<dbReference type="GO" id="GO:0009306">
    <property type="term" value="P:protein secretion"/>
    <property type="evidence" value="ECO:0007669"/>
    <property type="project" value="InterPro"/>
</dbReference>
<name>A0A1F4Q1G2_UNCSA</name>
<evidence type="ECO:0000256" key="1">
    <source>
        <dbReference type="ARBA" id="ARBA00004651"/>
    </source>
</evidence>
<dbReference type="Proteomes" id="UP000178724">
    <property type="component" value="Unassembled WGS sequence"/>
</dbReference>
<dbReference type="PROSITE" id="PS00874">
    <property type="entry name" value="T2SP_F"/>
    <property type="match status" value="1"/>
</dbReference>
<sequence length="318" mass="34351">MPLLEALNIIKDLPQNKKNIAQIAGLIDQIIEGQPLSEAAAGFLPPMAVGSISAAERAGNLEENLGRLAEYYNSKAELDEKLISALIYPVFVMILSFVSVLVLIVFVIPGLKGLFSDMDSSLPPITGFILGASDAVSRFWFVPVALVGLGGLILKRIKKNDPARLEKMLFKVPFAGKLYKQELVIAGFGTLGSLLKGGTPIVEALNITASAAKSMIFKTIVLHSKEEIENGNRLSSALETKNFFPPDAIQMLKIGESTGQLDEMLINIADFQAKERELFLKRVTTLIEPAMTLGVGLVVGIVVLAMFLPLVNMISSLQ</sequence>
<comment type="subcellular location">
    <subcellularLocation>
        <location evidence="1 8">Cell membrane</location>
        <topology evidence="1 8">Multi-pass membrane protein</topology>
    </subcellularLocation>
</comment>
<evidence type="ECO:0000256" key="9">
    <source>
        <dbReference type="SAM" id="Phobius"/>
    </source>
</evidence>
<dbReference type="PRINTS" id="PR00812">
    <property type="entry name" value="BCTERIALGSPF"/>
</dbReference>
<feature type="transmembrane region" description="Helical" evidence="9">
    <location>
        <begin position="290"/>
        <end position="311"/>
    </location>
</feature>
<dbReference type="GO" id="GO:0005886">
    <property type="term" value="C:plasma membrane"/>
    <property type="evidence" value="ECO:0007669"/>
    <property type="project" value="UniProtKB-SubCell"/>
</dbReference>
<dbReference type="InterPro" id="IPR018076">
    <property type="entry name" value="T2SS_GspF_dom"/>
</dbReference>
<dbReference type="EMBL" id="METM01000021">
    <property type="protein sequence ID" value="OGB89676.1"/>
    <property type="molecule type" value="Genomic_DNA"/>
</dbReference>
<dbReference type="PANTHER" id="PTHR30012">
    <property type="entry name" value="GENERAL SECRETION PATHWAY PROTEIN"/>
    <property type="match status" value="1"/>
</dbReference>
<evidence type="ECO:0000313" key="12">
    <source>
        <dbReference type="Proteomes" id="UP000178724"/>
    </source>
</evidence>
<proteinExistence type="inferred from homology"/>
<accession>A0A1F4Q1G2</accession>
<keyword evidence="3 8" id="KW-0813">Transport</keyword>
<evidence type="ECO:0000256" key="5">
    <source>
        <dbReference type="ARBA" id="ARBA00022692"/>
    </source>
</evidence>
<feature type="domain" description="Type II secretion system protein GspF" evidence="10">
    <location>
        <begin position="190"/>
        <end position="309"/>
    </location>
</feature>
<keyword evidence="5 8" id="KW-0812">Transmembrane</keyword>